<evidence type="ECO:0000256" key="3">
    <source>
        <dbReference type="SAM" id="MobiDB-lite"/>
    </source>
</evidence>
<evidence type="ECO:0000313" key="5">
    <source>
        <dbReference type="EMBL" id="KAI5313217.1"/>
    </source>
</evidence>
<protein>
    <submittedName>
        <fullName evidence="5">Uncharacterized protein</fullName>
    </submittedName>
</protein>
<dbReference type="GO" id="GO:0006357">
    <property type="term" value="P:regulation of transcription by RNA polymerase II"/>
    <property type="evidence" value="ECO:0007669"/>
    <property type="project" value="InterPro"/>
</dbReference>
<reference evidence="5 6" key="1">
    <citation type="journal article" date="2022" name="G3 (Bethesda)">
        <title>Whole-genome sequence and methylome profiling of the almond [Prunus dulcis (Mill.) D.A. Webb] cultivar 'Nonpareil'.</title>
        <authorList>
            <person name="D'Amico-Willman K.M."/>
            <person name="Ouma W.Z."/>
            <person name="Meulia T."/>
            <person name="Sideli G.M."/>
            <person name="Gradziel T.M."/>
            <person name="Fresnedo-Ramirez J."/>
        </authorList>
    </citation>
    <scope>NUCLEOTIDE SEQUENCE [LARGE SCALE GENOMIC DNA]</scope>
    <source>
        <strain evidence="5">Clone GOH B32 T37-40</strain>
    </source>
</reference>
<comment type="caution">
    <text evidence="5">The sequence shown here is derived from an EMBL/GenBank/DDBJ whole genome shotgun (WGS) entry which is preliminary data.</text>
</comment>
<keyword evidence="6" id="KW-1185">Reference proteome</keyword>
<dbReference type="AlphaFoldDB" id="A0AAD4UWR7"/>
<name>A0AAD4UWR7_PRUDU</name>
<feature type="region of interest" description="Disordered" evidence="3">
    <location>
        <begin position="115"/>
        <end position="194"/>
    </location>
</feature>
<dbReference type="Gene3D" id="1.10.472.10">
    <property type="entry name" value="Cyclin-like"/>
    <property type="match status" value="1"/>
</dbReference>
<dbReference type="GO" id="GO:0016538">
    <property type="term" value="F:cyclin-dependent protein serine/threonine kinase regulator activity"/>
    <property type="evidence" value="ECO:0007669"/>
    <property type="project" value="InterPro"/>
</dbReference>
<proteinExistence type="predicted"/>
<feature type="compositionally biased region" description="Gly residues" evidence="3">
    <location>
        <begin position="115"/>
        <end position="124"/>
    </location>
</feature>
<feature type="transmembrane region" description="Helical" evidence="4">
    <location>
        <begin position="24"/>
        <end position="44"/>
    </location>
</feature>
<dbReference type="InterPro" id="IPR036915">
    <property type="entry name" value="Cyclin-like_sf"/>
</dbReference>
<dbReference type="InterPro" id="IPR043198">
    <property type="entry name" value="Cyclin/Ssn8"/>
</dbReference>
<evidence type="ECO:0000256" key="4">
    <source>
        <dbReference type="SAM" id="Phobius"/>
    </source>
</evidence>
<feature type="compositionally biased region" description="Basic and acidic residues" evidence="3">
    <location>
        <begin position="126"/>
        <end position="148"/>
    </location>
</feature>
<dbReference type="GO" id="GO:0051301">
    <property type="term" value="P:cell division"/>
    <property type="evidence" value="ECO:0007669"/>
    <property type="project" value="UniProtKB-KW"/>
</dbReference>
<dbReference type="SUPFAM" id="SSF47954">
    <property type="entry name" value="Cyclin-like"/>
    <property type="match status" value="1"/>
</dbReference>
<keyword evidence="1" id="KW-0132">Cell division</keyword>
<keyword evidence="4" id="KW-0472">Membrane</keyword>
<keyword evidence="2" id="KW-0131">Cell cycle</keyword>
<accession>A0AAD4UWR7</accession>
<organism evidence="5 6">
    <name type="scientific">Prunus dulcis</name>
    <name type="common">Almond</name>
    <name type="synonym">Amygdalus dulcis</name>
    <dbReference type="NCBI Taxonomy" id="3755"/>
    <lineage>
        <taxon>Eukaryota</taxon>
        <taxon>Viridiplantae</taxon>
        <taxon>Streptophyta</taxon>
        <taxon>Embryophyta</taxon>
        <taxon>Tracheophyta</taxon>
        <taxon>Spermatophyta</taxon>
        <taxon>Magnoliopsida</taxon>
        <taxon>eudicotyledons</taxon>
        <taxon>Gunneridae</taxon>
        <taxon>Pentapetalae</taxon>
        <taxon>rosids</taxon>
        <taxon>fabids</taxon>
        <taxon>Rosales</taxon>
        <taxon>Rosaceae</taxon>
        <taxon>Amygdaloideae</taxon>
        <taxon>Amygdaleae</taxon>
        <taxon>Prunus</taxon>
    </lineage>
</organism>
<keyword evidence="4" id="KW-1133">Transmembrane helix</keyword>
<evidence type="ECO:0000256" key="2">
    <source>
        <dbReference type="ARBA" id="ARBA00023306"/>
    </source>
</evidence>
<dbReference type="EMBL" id="JAJFAZ020000008">
    <property type="protein sequence ID" value="KAI5313217.1"/>
    <property type="molecule type" value="Genomic_DNA"/>
</dbReference>
<dbReference type="PANTHER" id="PTHR10026">
    <property type="entry name" value="CYCLIN"/>
    <property type="match status" value="1"/>
</dbReference>
<dbReference type="Proteomes" id="UP001054821">
    <property type="component" value="Chromosome 8"/>
</dbReference>
<evidence type="ECO:0000256" key="1">
    <source>
        <dbReference type="ARBA" id="ARBA00022618"/>
    </source>
</evidence>
<keyword evidence="4" id="KW-0812">Transmembrane</keyword>
<evidence type="ECO:0000313" key="6">
    <source>
        <dbReference type="Proteomes" id="UP001054821"/>
    </source>
</evidence>
<sequence length="194" mass="21195">MKSITIAILLSSRSAPSTMTSQPYLISFCLQVLMFPLLYSYSIIIRSFQDVYEQHKDLILLGERVVLATLAFDLNVNHPYKPLVEAIKKFKVDHNALAQVAWNFVNDGRWQVAGGGSPAMIGGGGRRRESDSGGRRRESGDGGRRRESGGGGWRQESAVVAGGRQPESSGDGQRREFGRGWLAGGGGRRQMAIV</sequence>
<gene>
    <name evidence="5" type="ORF">L3X38_042391</name>
</gene>